<keyword evidence="2" id="KW-1185">Reference proteome</keyword>
<dbReference type="PROSITE" id="PS51257">
    <property type="entry name" value="PROKAR_LIPOPROTEIN"/>
    <property type="match status" value="1"/>
</dbReference>
<dbReference type="EMBL" id="CP053746">
    <property type="protein sequence ID" value="QKF52433.1"/>
    <property type="molecule type" value="Genomic_DNA"/>
</dbReference>
<reference evidence="2" key="1">
    <citation type="submission" date="2019-12" db="EMBL/GenBank/DDBJ databases">
        <title>Endophytic bacteria associated with Panax ginseng seedlings.</title>
        <authorList>
            <person name="Park J.M."/>
            <person name="Shin R."/>
            <person name="Jo S.H."/>
        </authorList>
    </citation>
    <scope>NUCLEOTIDE SEQUENCE [LARGE SCALE GENOMIC DNA]</scope>
    <source>
        <strain evidence="2">PgKB30</strain>
    </source>
</reference>
<evidence type="ECO:0000313" key="2">
    <source>
        <dbReference type="Proteomes" id="UP000501989"/>
    </source>
</evidence>
<dbReference type="Proteomes" id="UP000501989">
    <property type="component" value="Chromosome"/>
</dbReference>
<evidence type="ECO:0000313" key="1">
    <source>
        <dbReference type="EMBL" id="QKF52433.1"/>
    </source>
</evidence>
<name>A0A6M8MR37_9PSED</name>
<proteinExistence type="predicted"/>
<organism evidence="1 2">
    <name type="scientific">Pseudomonas graminis</name>
    <dbReference type="NCBI Taxonomy" id="158627"/>
    <lineage>
        <taxon>Bacteria</taxon>
        <taxon>Pseudomonadati</taxon>
        <taxon>Pseudomonadota</taxon>
        <taxon>Gammaproteobacteria</taxon>
        <taxon>Pseudomonadales</taxon>
        <taxon>Pseudomonadaceae</taxon>
        <taxon>Pseudomonas</taxon>
    </lineage>
</organism>
<dbReference type="KEGG" id="pgg:FX982_03418"/>
<accession>A0A6M8MR37</accession>
<evidence type="ECO:0008006" key="3">
    <source>
        <dbReference type="Google" id="ProtNLM"/>
    </source>
</evidence>
<sequence>MRLVIFASFIAGALSGCSGIPSVPYDEPSQTENLARVRVITNSDAFGDSVIGSCAPAIRHEMARAGRFGRDGQPSINYVQYPLNPKKIGIPGRVAPDLAEYVPATRMAEGVHKEVVTEYRVRADLPFQLATRGATFGNNGRSFSSCPGQALIYHLEPGKDYEALIGLRFSINANGAPAPTCVFGIAELVSLPGTKIVIPKRMEPDAPPQTLCKK</sequence>
<protein>
    <recommendedName>
        <fullName evidence="3">Lipoprotein</fullName>
    </recommendedName>
</protein>
<gene>
    <name evidence="1" type="ORF">FX982_03418</name>
</gene>
<dbReference type="AlphaFoldDB" id="A0A6M8MR37"/>